<feature type="transmembrane region" description="Helical" evidence="5">
    <location>
        <begin position="109"/>
        <end position="131"/>
    </location>
</feature>
<dbReference type="STRING" id="6832.A0A553ND24"/>
<keyword evidence="8" id="KW-1185">Reference proteome</keyword>
<feature type="transmembrane region" description="Helical" evidence="5">
    <location>
        <begin position="399"/>
        <end position="422"/>
    </location>
</feature>
<dbReference type="PROSITE" id="PS00216">
    <property type="entry name" value="SUGAR_TRANSPORT_1"/>
    <property type="match status" value="2"/>
</dbReference>
<sequence>MFQVIGNSCGEESFNPTETVECLDYVYDNTMFETTFVTELDLVCEEADKTKFLGSILMVGVMVGCLIGGPLSDKLGRKLALTFALAVIAPSVIVGGFIPNYYAYATFRFLTVVSVSAMWIAGHAMVLELFGKKVRKFAYTLNSIWYSLSNLLLPGIAYFIRDWRYIHLGSGLISLIALPIIYFCLTESLRWMVLNGKVEEVKVKLRHVGKVNKRALSEEDLDEMDYILETMAARAKTNDERRLGPWNMFAKKFLLQTLILFGIWMTSVLSYYALTLNVEGLAGDMFLNYVISMLVDLPANLIIMASVDKLGRKFLIVVGMASLGISCIAMGFMDKSNSTVIMGLFLVGKVTSTMAMNTVWLYTAELYPTNLRSQAVATCSFVARIAGVTAPFITKLEMIWLPFPMVVLGIPAILFGGLALFLKETAKVHLPETVDSPTLTKDEEMRVNFSESSTTNL</sequence>
<dbReference type="PANTHER" id="PTHR24064">
    <property type="entry name" value="SOLUTE CARRIER FAMILY 22 MEMBER"/>
    <property type="match status" value="1"/>
</dbReference>
<feature type="domain" description="Major facilitator superfamily (MFS) profile" evidence="6">
    <location>
        <begin position="1"/>
        <end position="427"/>
    </location>
</feature>
<protein>
    <recommendedName>
        <fullName evidence="6">Major facilitator superfamily (MFS) profile domain-containing protein</fullName>
    </recommendedName>
</protein>
<dbReference type="EMBL" id="VCGU01000458">
    <property type="protein sequence ID" value="TRY63337.1"/>
    <property type="molecule type" value="Genomic_DNA"/>
</dbReference>
<evidence type="ECO:0000256" key="3">
    <source>
        <dbReference type="ARBA" id="ARBA00022989"/>
    </source>
</evidence>
<organism evidence="7 8">
    <name type="scientific">Tigriopus californicus</name>
    <name type="common">Marine copepod</name>
    <dbReference type="NCBI Taxonomy" id="6832"/>
    <lineage>
        <taxon>Eukaryota</taxon>
        <taxon>Metazoa</taxon>
        <taxon>Ecdysozoa</taxon>
        <taxon>Arthropoda</taxon>
        <taxon>Crustacea</taxon>
        <taxon>Multicrustacea</taxon>
        <taxon>Hexanauplia</taxon>
        <taxon>Copepoda</taxon>
        <taxon>Harpacticoida</taxon>
        <taxon>Harpacticidae</taxon>
        <taxon>Tigriopus</taxon>
    </lineage>
</organism>
<feature type="transmembrane region" description="Helical" evidence="5">
    <location>
        <begin position="79"/>
        <end position="103"/>
    </location>
</feature>
<name>A0A553ND24_TIGCA</name>
<feature type="transmembrane region" description="Helical" evidence="5">
    <location>
        <begin position="286"/>
        <end position="307"/>
    </location>
</feature>
<comment type="subcellular location">
    <subcellularLocation>
        <location evidence="1">Membrane</location>
        <topology evidence="1">Multi-pass membrane protein</topology>
    </subcellularLocation>
</comment>
<feature type="transmembrane region" description="Helical" evidence="5">
    <location>
        <begin position="52"/>
        <end position="72"/>
    </location>
</feature>
<keyword evidence="4 5" id="KW-0472">Membrane</keyword>
<feature type="transmembrane region" description="Helical" evidence="5">
    <location>
        <begin position="314"/>
        <end position="333"/>
    </location>
</feature>
<dbReference type="GO" id="GO:0022857">
    <property type="term" value="F:transmembrane transporter activity"/>
    <property type="evidence" value="ECO:0007669"/>
    <property type="project" value="InterPro"/>
</dbReference>
<evidence type="ECO:0000256" key="5">
    <source>
        <dbReference type="SAM" id="Phobius"/>
    </source>
</evidence>
<accession>A0A553ND24</accession>
<dbReference type="Pfam" id="PF07690">
    <property type="entry name" value="MFS_1"/>
    <property type="match status" value="1"/>
</dbReference>
<dbReference type="OMA" id="WIAGHAM"/>
<dbReference type="InterPro" id="IPR011701">
    <property type="entry name" value="MFS"/>
</dbReference>
<evidence type="ECO:0000313" key="8">
    <source>
        <dbReference type="Proteomes" id="UP000318571"/>
    </source>
</evidence>
<feature type="transmembrane region" description="Helical" evidence="5">
    <location>
        <begin position="143"/>
        <end position="160"/>
    </location>
</feature>
<proteinExistence type="predicted"/>
<dbReference type="InterPro" id="IPR036259">
    <property type="entry name" value="MFS_trans_sf"/>
</dbReference>
<keyword evidence="3 5" id="KW-1133">Transmembrane helix</keyword>
<dbReference type="Proteomes" id="UP000318571">
    <property type="component" value="Chromosome 10"/>
</dbReference>
<dbReference type="AlphaFoldDB" id="A0A553ND24"/>
<dbReference type="Gene3D" id="1.20.1250.20">
    <property type="entry name" value="MFS general substrate transporter like domains"/>
    <property type="match status" value="1"/>
</dbReference>
<dbReference type="InterPro" id="IPR020846">
    <property type="entry name" value="MFS_dom"/>
</dbReference>
<feature type="transmembrane region" description="Helical" evidence="5">
    <location>
        <begin position="339"/>
        <end position="363"/>
    </location>
</feature>
<dbReference type="PROSITE" id="PS50850">
    <property type="entry name" value="MFS"/>
    <property type="match status" value="1"/>
</dbReference>
<evidence type="ECO:0000256" key="4">
    <source>
        <dbReference type="ARBA" id="ARBA00023136"/>
    </source>
</evidence>
<comment type="caution">
    <text evidence="7">The sequence shown here is derived from an EMBL/GenBank/DDBJ whole genome shotgun (WGS) entry which is preliminary data.</text>
</comment>
<feature type="transmembrane region" description="Helical" evidence="5">
    <location>
        <begin position="375"/>
        <end position="393"/>
    </location>
</feature>
<evidence type="ECO:0000256" key="2">
    <source>
        <dbReference type="ARBA" id="ARBA00022692"/>
    </source>
</evidence>
<feature type="transmembrane region" description="Helical" evidence="5">
    <location>
        <begin position="166"/>
        <end position="185"/>
    </location>
</feature>
<reference evidence="7 8" key="1">
    <citation type="journal article" date="2018" name="Nat. Ecol. Evol.">
        <title>Genomic signatures of mitonuclear coevolution across populations of Tigriopus californicus.</title>
        <authorList>
            <person name="Barreto F.S."/>
            <person name="Watson E.T."/>
            <person name="Lima T.G."/>
            <person name="Willett C.S."/>
            <person name="Edmands S."/>
            <person name="Li W."/>
            <person name="Burton R.S."/>
        </authorList>
    </citation>
    <scope>NUCLEOTIDE SEQUENCE [LARGE SCALE GENOMIC DNA]</scope>
    <source>
        <strain evidence="7 8">San Diego</strain>
    </source>
</reference>
<dbReference type="GO" id="GO:0016020">
    <property type="term" value="C:membrane"/>
    <property type="evidence" value="ECO:0007669"/>
    <property type="project" value="UniProtKB-SubCell"/>
</dbReference>
<feature type="transmembrane region" description="Helical" evidence="5">
    <location>
        <begin position="253"/>
        <end position="274"/>
    </location>
</feature>
<dbReference type="SUPFAM" id="SSF103473">
    <property type="entry name" value="MFS general substrate transporter"/>
    <property type="match status" value="1"/>
</dbReference>
<evidence type="ECO:0000259" key="6">
    <source>
        <dbReference type="PROSITE" id="PS50850"/>
    </source>
</evidence>
<evidence type="ECO:0000313" key="7">
    <source>
        <dbReference type="EMBL" id="TRY63337.1"/>
    </source>
</evidence>
<dbReference type="InterPro" id="IPR005829">
    <property type="entry name" value="Sugar_transporter_CS"/>
</dbReference>
<keyword evidence="2 5" id="KW-0812">Transmembrane</keyword>
<evidence type="ECO:0000256" key="1">
    <source>
        <dbReference type="ARBA" id="ARBA00004141"/>
    </source>
</evidence>
<gene>
    <name evidence="7" type="ORF">TCAL_02627</name>
</gene>